<sequence length="382" mass="43904">MQQLRELVREEVRFSQDALAELLLIHPDEDRTEIVPALSLRQLADNPAERQPGWSFLQHPQNTSLHGHERWLLRRVLNNEWLRKDFVTTHSSVVSSRRKFAFRRDAIEQYYQSVDRFLERLLLLAHITGGQPARGTELLCLTYSNSEDGSRHRSIFLENGLVSFVTSYHKGYNITGSTKIIHRYLPIAVSELVGRFESVNGEQATRANHAAQYQANTRAPLRRATDADIRKDTAMGSWPAQRLSTVLGSTFYTHVKTKVNIQTWRHAAIAISRRHLHQAKFKRDFIEAVSWAWNDEMAAHGSKIAGLTYARGLEEAPGHVAGAKAEYRRISREWHAWLGLGGYQSQRQENQEPCRCHKRTLSRSVDEEAIHGKRQRKDKGFV</sequence>
<dbReference type="Proteomes" id="UP000027238">
    <property type="component" value="Unassembled WGS sequence"/>
</dbReference>
<dbReference type="AlphaFoldDB" id="A0A066X8E0"/>
<dbReference type="EMBL" id="JMSE01001175">
    <property type="protein sequence ID" value="KDN63954.1"/>
    <property type="molecule type" value="Genomic_DNA"/>
</dbReference>
<accession>A0A066X8E0</accession>
<dbReference type="STRING" id="1173701.A0A066X8E0"/>
<evidence type="ECO:0000313" key="1">
    <source>
        <dbReference type="EMBL" id="KDN63954.1"/>
    </source>
</evidence>
<organism evidence="1 2">
    <name type="scientific">Colletotrichum sublineola</name>
    <name type="common">Sorghum anthracnose fungus</name>
    <dbReference type="NCBI Taxonomy" id="1173701"/>
    <lineage>
        <taxon>Eukaryota</taxon>
        <taxon>Fungi</taxon>
        <taxon>Dikarya</taxon>
        <taxon>Ascomycota</taxon>
        <taxon>Pezizomycotina</taxon>
        <taxon>Sordariomycetes</taxon>
        <taxon>Hypocreomycetidae</taxon>
        <taxon>Glomerellales</taxon>
        <taxon>Glomerellaceae</taxon>
        <taxon>Colletotrichum</taxon>
        <taxon>Colletotrichum graminicola species complex</taxon>
    </lineage>
</organism>
<name>A0A066X8E0_COLSU</name>
<protein>
    <submittedName>
        <fullName evidence="1">Uncharacterized protein</fullName>
    </submittedName>
</protein>
<gene>
    <name evidence="1" type="ORF">CSUB01_12491</name>
</gene>
<dbReference type="OMA" id="QATRANH"/>
<comment type="caution">
    <text evidence="1">The sequence shown here is derived from an EMBL/GenBank/DDBJ whole genome shotgun (WGS) entry which is preliminary data.</text>
</comment>
<proteinExistence type="predicted"/>
<keyword evidence="2" id="KW-1185">Reference proteome</keyword>
<dbReference type="OrthoDB" id="5105242at2759"/>
<dbReference type="eggNOG" id="KOG0351">
    <property type="taxonomic scope" value="Eukaryota"/>
</dbReference>
<reference evidence="2" key="1">
    <citation type="journal article" date="2014" name="Genome Announc.">
        <title>Draft genome sequence of Colletotrichum sublineola, a destructive pathogen of cultivated sorghum.</title>
        <authorList>
            <person name="Baroncelli R."/>
            <person name="Sanz-Martin J.M."/>
            <person name="Rech G.E."/>
            <person name="Sukno S.A."/>
            <person name="Thon M.R."/>
        </authorList>
    </citation>
    <scope>NUCLEOTIDE SEQUENCE [LARGE SCALE GENOMIC DNA]</scope>
    <source>
        <strain evidence="2">TX430BB</strain>
    </source>
</reference>
<dbReference type="HOGENOM" id="CLU_001104_4_0_1"/>
<evidence type="ECO:0000313" key="2">
    <source>
        <dbReference type="Proteomes" id="UP000027238"/>
    </source>
</evidence>